<dbReference type="SUPFAM" id="SSF51182">
    <property type="entry name" value="RmlC-like cupins"/>
    <property type="match status" value="1"/>
</dbReference>
<dbReference type="Gene3D" id="2.60.120.10">
    <property type="entry name" value="Jelly Rolls"/>
    <property type="match status" value="1"/>
</dbReference>
<reference evidence="3" key="1">
    <citation type="submission" date="2018-08" db="EMBL/GenBank/DDBJ databases">
        <authorList>
            <person name="Rodrigo-Torres L."/>
            <person name="Arahal R. D."/>
            <person name="Lucena T."/>
        </authorList>
    </citation>
    <scope>NUCLEOTIDE SEQUENCE [LARGE SCALE GENOMIC DNA]</scope>
    <source>
        <strain evidence="3">CECT 7235</strain>
    </source>
</reference>
<sequence>MTQAVGVTPADDALDGVVWDVLGQTYKPKIYTDAVMMWHAHIPPEKFVPPHVHPTQDEWIYVLTGTLEVDTGFETGTPTSKSAGPGDLIRMPRGVAHGYANRSGTEATCVFGVAPARKLYDLFCALDGQTDPAELVRLSALHEVDFLPPPEDA</sequence>
<evidence type="ECO:0000313" key="3">
    <source>
        <dbReference type="Proteomes" id="UP000272908"/>
    </source>
</evidence>
<dbReference type="InterPro" id="IPR052538">
    <property type="entry name" value="Flavonoid_dioxygenase-like"/>
</dbReference>
<dbReference type="PANTHER" id="PTHR43346:SF1">
    <property type="entry name" value="QUERCETIN 2,3-DIOXYGENASE-RELATED"/>
    <property type="match status" value="1"/>
</dbReference>
<dbReference type="InterPro" id="IPR013096">
    <property type="entry name" value="Cupin_2"/>
</dbReference>
<feature type="domain" description="Cupin type-2" evidence="1">
    <location>
        <begin position="39"/>
        <end position="110"/>
    </location>
</feature>
<dbReference type="InterPro" id="IPR001929">
    <property type="entry name" value="Germin"/>
</dbReference>
<organism evidence="2 3">
    <name type="scientific">Roseinatronobacter ekhonensis</name>
    <dbReference type="NCBI Taxonomy" id="254356"/>
    <lineage>
        <taxon>Bacteria</taxon>
        <taxon>Pseudomonadati</taxon>
        <taxon>Pseudomonadota</taxon>
        <taxon>Alphaproteobacteria</taxon>
        <taxon>Rhodobacterales</taxon>
        <taxon>Paracoccaceae</taxon>
        <taxon>Roseinatronobacter</taxon>
    </lineage>
</organism>
<accession>A0A3B0MIL0</accession>
<dbReference type="RefSeq" id="WP_121093246.1">
    <property type="nucleotide sequence ID" value="NZ_UIHC01000004.1"/>
</dbReference>
<gene>
    <name evidence="2" type="ORF">ROE7235_00687</name>
</gene>
<dbReference type="GO" id="GO:0030145">
    <property type="term" value="F:manganese ion binding"/>
    <property type="evidence" value="ECO:0007669"/>
    <property type="project" value="InterPro"/>
</dbReference>
<dbReference type="InterPro" id="IPR011051">
    <property type="entry name" value="RmlC_Cupin_sf"/>
</dbReference>
<name>A0A3B0MIL0_9RHOB</name>
<evidence type="ECO:0000313" key="2">
    <source>
        <dbReference type="EMBL" id="SUZ30957.1"/>
    </source>
</evidence>
<dbReference type="EMBL" id="UIHC01000004">
    <property type="protein sequence ID" value="SUZ30957.1"/>
    <property type="molecule type" value="Genomic_DNA"/>
</dbReference>
<dbReference type="PRINTS" id="PR00325">
    <property type="entry name" value="GERMIN"/>
</dbReference>
<proteinExistence type="predicted"/>
<dbReference type="Proteomes" id="UP000272908">
    <property type="component" value="Unassembled WGS sequence"/>
</dbReference>
<dbReference type="Pfam" id="PF07883">
    <property type="entry name" value="Cupin_2"/>
    <property type="match status" value="1"/>
</dbReference>
<dbReference type="AlphaFoldDB" id="A0A3B0MIL0"/>
<dbReference type="InterPro" id="IPR014710">
    <property type="entry name" value="RmlC-like_jellyroll"/>
</dbReference>
<dbReference type="OrthoDB" id="9791637at2"/>
<protein>
    <recommendedName>
        <fullName evidence="1">Cupin type-2 domain-containing protein</fullName>
    </recommendedName>
</protein>
<evidence type="ECO:0000259" key="1">
    <source>
        <dbReference type="Pfam" id="PF07883"/>
    </source>
</evidence>
<dbReference type="PANTHER" id="PTHR43346">
    <property type="entry name" value="LIGAND BINDING DOMAIN PROTEIN, PUTATIVE (AFU_ORTHOLOGUE AFUA_6G14370)-RELATED"/>
    <property type="match status" value="1"/>
</dbReference>
<keyword evidence="3" id="KW-1185">Reference proteome</keyword>
<dbReference type="CDD" id="cd02208">
    <property type="entry name" value="cupin_RmlC-like"/>
    <property type="match status" value="1"/>
</dbReference>